<comment type="caution">
    <text evidence="1">The sequence shown here is derived from an EMBL/GenBank/DDBJ whole genome shotgun (WGS) entry which is preliminary data.</text>
</comment>
<sequence length="693" mass="75223">MSPSPQDDTAQPGSNPNYSQAFQVRSRIKPIPFQLVQFVLSLPQFRATSAQQKGLRLHTRMCKHEIISMDATTPAKLWTVTMIVAKPVAPTSTKLPTIAVALRLQSGFERFSDAFATYFFCQKLTFMPYLFAELKAKAAKASSSGVEKFQNVRDRNTSVPMKNTNWDPYSGNPAPPPPPPRSLVNRNTKPALPPLPPPPSRTSSTALSPVNRSESVSPAPRLPPRGQSVSPAPPLPSRNKAAAPPPPPPRSSASVSYSKQTPVVLPPQTTGAGAGPPPIVRSTRPGSTQPPRVSPAAPAEEKIDWANLTPEDKQVFFAWLDEFFARFVPPTSSGAVKATDTGDITRQERELPSHAPPPPIRTASKPTSWVRPQAGTSPAFVLSHPPATTHGSSALDLAHYFAPTTHWDSAWYDSPSAPPIPPPVEGTTDHTYVSSWRSRNTSKTTNIGIFFSDLSIFWGSITYDTSNTDPNRGTTRHATYLPQPKPLGRDALIEAHEVYGETVALFAESFVGTGEYCARGECWDLANEALKYFAAYDYIPKPVPSISRTHGHLIFAGRASNDGRQMAGKWRGGDDRVRRGDITEWRRVRIGMGRSSPGGFFTLGDPDHTAVVVCDAVPASTPKDGGDLSPADLGVIVVVEQSVGQPPKRAEYDLGCFQEGEMWIYRPISMQAYLSVSDITAVPPDGLQGLQQL</sequence>
<protein>
    <submittedName>
        <fullName evidence="1">Altered inheritance of mitochondria protein 3</fullName>
    </submittedName>
</protein>
<reference evidence="1" key="1">
    <citation type="submission" date="2021-10" db="EMBL/GenBank/DDBJ databases">
        <title>Psilocybe cubensis genome.</title>
        <authorList>
            <person name="Mckernan K.J."/>
            <person name="Crawford S."/>
            <person name="Trippe A."/>
            <person name="Kane L.T."/>
            <person name="Mclaughlin S."/>
        </authorList>
    </citation>
    <scope>NUCLEOTIDE SEQUENCE</scope>
    <source>
        <strain evidence="1">MGC-MH-2018</strain>
    </source>
</reference>
<keyword evidence="2" id="KW-1185">Reference proteome</keyword>
<proteinExistence type="predicted"/>
<organism evidence="1 2">
    <name type="scientific">Psilocybe cubensis</name>
    <name type="common">Psychedelic mushroom</name>
    <name type="synonym">Stropharia cubensis</name>
    <dbReference type="NCBI Taxonomy" id="181762"/>
    <lineage>
        <taxon>Eukaryota</taxon>
        <taxon>Fungi</taxon>
        <taxon>Dikarya</taxon>
        <taxon>Basidiomycota</taxon>
        <taxon>Agaricomycotina</taxon>
        <taxon>Agaricomycetes</taxon>
        <taxon>Agaricomycetidae</taxon>
        <taxon>Agaricales</taxon>
        <taxon>Agaricineae</taxon>
        <taxon>Strophariaceae</taxon>
        <taxon>Psilocybe</taxon>
    </lineage>
</organism>
<name>A0ACB8GN32_PSICU</name>
<dbReference type="Proteomes" id="UP000664032">
    <property type="component" value="Unassembled WGS sequence"/>
</dbReference>
<gene>
    <name evidence="1" type="ORF">JR316_0011077</name>
</gene>
<evidence type="ECO:0000313" key="1">
    <source>
        <dbReference type="EMBL" id="KAH9477160.1"/>
    </source>
</evidence>
<dbReference type="EMBL" id="JAFIQS020000010">
    <property type="protein sequence ID" value="KAH9477160.1"/>
    <property type="molecule type" value="Genomic_DNA"/>
</dbReference>
<evidence type="ECO:0000313" key="2">
    <source>
        <dbReference type="Proteomes" id="UP000664032"/>
    </source>
</evidence>
<accession>A0ACB8GN32</accession>